<proteinExistence type="predicted"/>
<feature type="domain" description="Xylose isomerase-like TIM barrel" evidence="1">
    <location>
        <begin position="90"/>
        <end position="324"/>
    </location>
</feature>
<organism evidence="2 3">
    <name type="scientific">Candidatus Falkowbacteria bacterium GW2011_GWA2_41_14</name>
    <dbReference type="NCBI Taxonomy" id="1618635"/>
    <lineage>
        <taxon>Bacteria</taxon>
        <taxon>Candidatus Falkowiibacteriota</taxon>
    </lineage>
</organism>
<comment type="caution">
    <text evidence="2">The sequence shown here is derived from an EMBL/GenBank/DDBJ whole genome shotgun (WGS) entry which is preliminary data.</text>
</comment>
<protein>
    <recommendedName>
        <fullName evidence="1">Xylose isomerase-like TIM barrel domain-containing protein</fullName>
    </recommendedName>
</protein>
<dbReference type="Proteomes" id="UP000034190">
    <property type="component" value="Unassembled WGS sequence"/>
</dbReference>
<accession>A0A0G0UR60</accession>
<sequence>MEKLESMFRLGTPEHERLIKKVRILKEKFSNIGIVCNGMKPMERKIEVCNTAEPPAMQFRPKNIDEMKLLIAGVKETVLNASIHSADPKFDDMTGEIEPRRKGEIIEILKLKAGNNFNLITMHPGWKYANSVLDEESNWKRTELAEKVADELADLFMAGIQLGKTMTLENIGHEEETREILGTRPEHLIAIRNKIAKVVAAKAGLPVGEVLAKIGYTFDVGHVVKNTRLLKQCPIDTWLKRLGDDIKLMHIHDVLPQEALPDNTLPEGHKNRFKNDHKALGRGIIDWKYFFQLKNQHCPKVPMILELNDDEDGANTVRLVDYLEKLEQ</sequence>
<evidence type="ECO:0000259" key="1">
    <source>
        <dbReference type="Pfam" id="PF01261"/>
    </source>
</evidence>
<dbReference type="Pfam" id="PF01261">
    <property type="entry name" value="AP_endonuc_2"/>
    <property type="match status" value="1"/>
</dbReference>
<dbReference type="Gene3D" id="3.20.20.150">
    <property type="entry name" value="Divalent-metal-dependent TIM barrel enzymes"/>
    <property type="match status" value="1"/>
</dbReference>
<reference evidence="2 3" key="1">
    <citation type="journal article" date="2015" name="Nature">
        <title>rRNA introns, odd ribosomes, and small enigmatic genomes across a large radiation of phyla.</title>
        <authorList>
            <person name="Brown C.T."/>
            <person name="Hug L.A."/>
            <person name="Thomas B.C."/>
            <person name="Sharon I."/>
            <person name="Castelle C.J."/>
            <person name="Singh A."/>
            <person name="Wilkins M.J."/>
            <person name="Williams K.H."/>
            <person name="Banfield J.F."/>
        </authorList>
    </citation>
    <scope>NUCLEOTIDE SEQUENCE [LARGE SCALE GENOMIC DNA]</scope>
</reference>
<dbReference type="EMBL" id="LCAP01000012">
    <property type="protein sequence ID" value="KKR91239.1"/>
    <property type="molecule type" value="Genomic_DNA"/>
</dbReference>
<dbReference type="InterPro" id="IPR013022">
    <property type="entry name" value="Xyl_isomerase-like_TIM-brl"/>
</dbReference>
<evidence type="ECO:0000313" key="3">
    <source>
        <dbReference type="Proteomes" id="UP000034190"/>
    </source>
</evidence>
<dbReference type="InterPro" id="IPR036237">
    <property type="entry name" value="Xyl_isomerase-like_sf"/>
</dbReference>
<name>A0A0G0UR60_9BACT</name>
<evidence type="ECO:0000313" key="2">
    <source>
        <dbReference type="EMBL" id="KKR91239.1"/>
    </source>
</evidence>
<dbReference type="SUPFAM" id="SSF51658">
    <property type="entry name" value="Xylose isomerase-like"/>
    <property type="match status" value="1"/>
</dbReference>
<dbReference type="AlphaFoldDB" id="A0A0G0UR60"/>
<gene>
    <name evidence="2" type="ORF">UU43_C0012G0005</name>
</gene>